<organism evidence="2 3">
    <name type="scientific">Elizabethkingia anophelis NUHP1</name>
    <dbReference type="NCBI Taxonomy" id="1338011"/>
    <lineage>
        <taxon>Bacteria</taxon>
        <taxon>Pseudomonadati</taxon>
        <taxon>Bacteroidota</taxon>
        <taxon>Flavobacteriia</taxon>
        <taxon>Flavobacteriales</taxon>
        <taxon>Weeksellaceae</taxon>
        <taxon>Elizabethkingia</taxon>
    </lineage>
</organism>
<dbReference type="Gene3D" id="2.60.40.1120">
    <property type="entry name" value="Carboxypeptidase-like, regulatory domain"/>
    <property type="match status" value="1"/>
</dbReference>
<keyword evidence="1" id="KW-0732">Signal</keyword>
<dbReference type="SUPFAM" id="SSF49464">
    <property type="entry name" value="Carboxypeptidase regulatory domain-like"/>
    <property type="match status" value="1"/>
</dbReference>
<dbReference type="AlphaFoldDB" id="A0A077EAZ9"/>
<name>A0A077EAZ9_9FLAO</name>
<dbReference type="SUPFAM" id="SSF56935">
    <property type="entry name" value="Porins"/>
    <property type="match status" value="1"/>
</dbReference>
<accession>A0A077EAZ9</accession>
<sequence>MLLRLLLSIFVFVFSLLQAQVTISGKVTAKGKALKNVSVTLKDTYDGATTDANGNYTFQTSEKDSHTLVFSNSDYADVVKEITLASQNLVVNAEMKSTFNEINAVVITAGSIEASDKNRASALLKPLDIYTTAGADAQITSALGFLPGVQKVGESEGLFVRGGTGTESKIFMDGNLINNYFTNSVPGIAGRDRFNTSLFKGNVFSSGGYSALYGQALSSVLTLESIDLPERTSADFGLSPIFATGSFQKVDSARTYSYGIQAAYSNLELMTKVFKFNTNFDNEPAGFSTNANFRIKTKKGGFIKYYGSYDSNDMSLKQESLESKYNETGVKMKGDNTFHNLSYREKLGRYTLNLGSTFTYNKNDMNLDFLNNGQRVYGIGIENHGSYFNAKAVLERKINKASIIRGGVEFQNSIEDMTYQPENAPRFKKHYQDLISSVFAETDLALDQHFSARIGVRAENSSYISKWNFSPRLAIAYRISKEWTSSLAYGIFYQNPESKYINYPAPLGFQRADHYIFQIQRSANERNFRLEAFYKDYRRLTKTYNYGDLQNQTSFNNIQSAINVDGDGFAKGFELFWRDKKSIKNVDYWISYSYLDSKRDFLNYPYSLNPNFASKHTLSFVAKRFFTSLKTQVNASYTFNSGRPYYDIISQNGQNIIRNEGTIKDFSALNLSINYLPNLGKKDAKSFPVFVLSVNNVLNTKNIYGYNFSSNGQSSALRPPVNTFVFIGVFISFGIDRTQDAINSTL</sequence>
<dbReference type="eggNOG" id="COG4771">
    <property type="taxonomic scope" value="Bacteria"/>
</dbReference>
<dbReference type="RefSeq" id="WP_024563838.1">
    <property type="nucleotide sequence ID" value="NZ_CP007547.1"/>
</dbReference>
<evidence type="ECO:0008006" key="4">
    <source>
        <dbReference type="Google" id="ProtNLM"/>
    </source>
</evidence>
<dbReference type="EMBL" id="CP007547">
    <property type="protein sequence ID" value="AIL43798.1"/>
    <property type="molecule type" value="Genomic_DNA"/>
</dbReference>
<evidence type="ECO:0000313" key="3">
    <source>
        <dbReference type="Proteomes" id="UP000028933"/>
    </source>
</evidence>
<dbReference type="KEGG" id="eao:BD94_0023"/>
<dbReference type="Pfam" id="PF13715">
    <property type="entry name" value="CarbopepD_reg_2"/>
    <property type="match status" value="1"/>
</dbReference>
<feature type="chain" id="PRO_5001717558" description="TonB-dependent receptor" evidence="1">
    <location>
        <begin position="20"/>
        <end position="746"/>
    </location>
</feature>
<evidence type="ECO:0000256" key="1">
    <source>
        <dbReference type="SAM" id="SignalP"/>
    </source>
</evidence>
<proteinExistence type="predicted"/>
<dbReference type="Proteomes" id="UP000028933">
    <property type="component" value="Chromosome"/>
</dbReference>
<reference evidence="2" key="1">
    <citation type="journal article" date="2013" name="Lancet">
        <title>First case of E anophelis outbreak in an intensive-care unit.</title>
        <authorList>
            <person name="Teo J."/>
            <person name="Tan S.Y."/>
            <person name="Tay M."/>
            <person name="Ding Y."/>
            <person name="Kjelleberg S."/>
            <person name="Givskov M."/>
            <person name="Lin R.T."/>
            <person name="Yang L."/>
        </authorList>
    </citation>
    <scope>NUCLEOTIDE SEQUENCE [LARGE SCALE GENOMIC DNA]</scope>
    <source>
        <strain evidence="2">NUHP1</strain>
    </source>
</reference>
<feature type="signal peptide" evidence="1">
    <location>
        <begin position="1"/>
        <end position="19"/>
    </location>
</feature>
<gene>
    <name evidence="2" type="ORF">BD94_0023</name>
</gene>
<dbReference type="HOGENOM" id="CLU_020298_0_0_10"/>
<reference evidence="2" key="2">
    <citation type="journal article" date="2015" name="Genome Biol. Evol.">
        <title>Complete Genome Sequence and Transcriptomic Analysis of the Novel Pathogen Elizabethkingia anophelis in Response to Oxidative Stress.</title>
        <authorList>
            <person name="Li Y."/>
            <person name="Liu Y."/>
            <person name="Chew S.C."/>
            <person name="Tay M."/>
            <person name="Salido M.M."/>
            <person name="Teo J."/>
            <person name="Lauro F.M."/>
            <person name="Givskov M."/>
            <person name="Yang L."/>
        </authorList>
    </citation>
    <scope>NUCLEOTIDE SEQUENCE</scope>
    <source>
        <strain evidence="2">NUHP1</strain>
    </source>
</reference>
<dbReference type="STRING" id="1338011.BD94_0023"/>
<protein>
    <recommendedName>
        <fullName evidence="4">TonB-dependent receptor</fullName>
    </recommendedName>
</protein>
<evidence type="ECO:0000313" key="2">
    <source>
        <dbReference type="EMBL" id="AIL43798.1"/>
    </source>
</evidence>
<dbReference type="InterPro" id="IPR008969">
    <property type="entry name" value="CarboxyPept-like_regulatory"/>
</dbReference>